<dbReference type="AlphaFoldDB" id="A0A5P0YUL3"/>
<organism evidence="2 3">
    <name type="scientific">Streptomyces alkaliterrae</name>
    <dbReference type="NCBI Taxonomy" id="2213162"/>
    <lineage>
        <taxon>Bacteria</taxon>
        <taxon>Bacillati</taxon>
        <taxon>Actinomycetota</taxon>
        <taxon>Actinomycetes</taxon>
        <taxon>Kitasatosporales</taxon>
        <taxon>Streptomycetaceae</taxon>
        <taxon>Streptomyces</taxon>
    </lineage>
</organism>
<dbReference type="EMBL" id="VJYK02000183">
    <property type="protein sequence ID" value="MQS03590.1"/>
    <property type="molecule type" value="Genomic_DNA"/>
</dbReference>
<dbReference type="EMBL" id="JABJXA010000141">
    <property type="protein sequence ID" value="MBB1261083.1"/>
    <property type="molecule type" value="Genomic_DNA"/>
</dbReference>
<comment type="caution">
    <text evidence="2">The sequence shown here is derived from an EMBL/GenBank/DDBJ whole genome shotgun (WGS) entry which is preliminary data.</text>
</comment>
<name>A0A5P0YUL3_9ACTN</name>
<dbReference type="OrthoDB" id="4350820at2"/>
<accession>A0A5P0YUL3</accession>
<gene>
    <name evidence="2" type="ORF">FNX44_017270</name>
    <name evidence="1" type="ORF">H3147_19965</name>
</gene>
<dbReference type="Proteomes" id="UP000320857">
    <property type="component" value="Unassembled WGS sequence"/>
</dbReference>
<evidence type="ECO:0000313" key="3">
    <source>
        <dbReference type="Proteomes" id="UP000320857"/>
    </source>
</evidence>
<reference evidence="4" key="2">
    <citation type="submission" date="2020-05" db="EMBL/GenBank/DDBJ databases">
        <title>Classification of alakaliphilic streptomycetes isolated from an alkaline soil next to Lonar Crater, India and a proposal for the recognition of Streptomyces alkaliterrae sp. nov.</title>
        <authorList>
            <person name="Golinska P."/>
        </authorList>
    </citation>
    <scope>NUCLEOTIDE SEQUENCE [LARGE SCALE GENOMIC DNA]</scope>
    <source>
        <strain evidence="4">OF8</strain>
    </source>
</reference>
<sequence>MLVALTVGGTTASAFALGEYHDWNKKSSPLVAKGYGSQGSAYGKWRIYNGANGTTSKVYSYSKLSNADDHKVYVNLETMVNAGYCVQPKYTNCTQKYWVHDGTETKHHSSSSYKYYKAHTGVAGQADYARGRVRARIDVPWRTDPATGWSYTSGSEY</sequence>
<dbReference type="RefSeq" id="WP_143649162.1">
    <property type="nucleotide sequence ID" value="NZ_JABJXA010000141.1"/>
</dbReference>
<proteinExistence type="predicted"/>
<evidence type="ECO:0000313" key="4">
    <source>
        <dbReference type="Proteomes" id="UP000517765"/>
    </source>
</evidence>
<evidence type="ECO:0000313" key="2">
    <source>
        <dbReference type="EMBL" id="MQS03590.1"/>
    </source>
</evidence>
<reference evidence="1" key="3">
    <citation type="journal article" name="Syst. Appl. Microbiol.">
        <title>Streptomyces alkaliterrae sp. nov., isolated from an alkaline soil, and emended descriptions of Streptomyces alkaliphilus, Streptomyces calidiresistens and Streptomyces durbertensis.</title>
        <authorList>
            <person name="Swiecimska M."/>
            <person name="Golinska P."/>
            <person name="Nouioui I."/>
            <person name="Wypij M."/>
            <person name="Rai M."/>
            <person name="Sangal V."/>
            <person name="Goodfellow M."/>
        </authorList>
    </citation>
    <scope>NUCLEOTIDE SEQUENCE</scope>
    <source>
        <strain evidence="1">OF8</strain>
    </source>
</reference>
<keyword evidence="3" id="KW-1185">Reference proteome</keyword>
<protein>
    <submittedName>
        <fullName evidence="2">Uncharacterized protein</fullName>
    </submittedName>
</protein>
<reference evidence="2 3" key="1">
    <citation type="submission" date="2019-10" db="EMBL/GenBank/DDBJ databases">
        <title>Streptomyces sp. nov., a novel actinobacterium isolated from alkaline environment.</title>
        <authorList>
            <person name="Golinska P."/>
        </authorList>
    </citation>
    <scope>NUCLEOTIDE SEQUENCE [LARGE SCALE GENOMIC DNA]</scope>
    <source>
        <strain evidence="2 3">OF1</strain>
    </source>
</reference>
<evidence type="ECO:0000313" key="1">
    <source>
        <dbReference type="EMBL" id="MBB1261083.1"/>
    </source>
</evidence>
<dbReference type="Proteomes" id="UP000517765">
    <property type="component" value="Unassembled WGS sequence"/>
</dbReference>